<protein>
    <submittedName>
        <fullName evidence="7">MFS transporter</fullName>
    </submittedName>
</protein>
<dbReference type="SUPFAM" id="SSF103473">
    <property type="entry name" value="MFS general substrate transporter"/>
    <property type="match status" value="1"/>
</dbReference>
<evidence type="ECO:0000256" key="4">
    <source>
        <dbReference type="ARBA" id="ARBA00022989"/>
    </source>
</evidence>
<dbReference type="InterPro" id="IPR011701">
    <property type="entry name" value="MFS"/>
</dbReference>
<keyword evidence="5 6" id="KW-0472">Membrane</keyword>
<evidence type="ECO:0000313" key="7">
    <source>
        <dbReference type="EMBL" id="MDT0426331.1"/>
    </source>
</evidence>
<feature type="transmembrane region" description="Helical" evidence="6">
    <location>
        <begin position="311"/>
        <end position="334"/>
    </location>
</feature>
<sequence>MILRDTTARTMLGSMLVSSIGMGLYTLALGQTLFQHTGDAQAFAMIFALQGLGAVAVLPFSGPLVDAFDSRTVYVLCSLLRATTVGVITVTLATGDGGVVSVVGTAAVFLAVFDNVQRTAFFKFTAHHIAGDRAVAFNSLIGIAIQAGSLIGMAALGLVLMVGTATQALLVDVAVSLVAALVVSRLRAPRQESVGRLRNSTLRSALPDMLRDWAGLFSRHRHEVVVFGMVLMCAGDFVYSYSLSTLVVPLVDAWHGGQPWAVSALEGTLGSGMIVATFFTRYTVRLALLPLWVSMQAVIALGLAFTTAPALHYVGFFLAGFANLNGITLLLTLLQQHAGPLDKAKMASLRLLAIGLGTAALMPVLGLAARQSLTAAFLAVAALLVPFAVCGVWAALRFRPRTAATAKDEAEPRQELTPA</sequence>
<proteinExistence type="predicted"/>
<dbReference type="EMBL" id="JAVREX010000001">
    <property type="protein sequence ID" value="MDT0426331.1"/>
    <property type="molecule type" value="Genomic_DNA"/>
</dbReference>
<evidence type="ECO:0000256" key="2">
    <source>
        <dbReference type="ARBA" id="ARBA00022475"/>
    </source>
</evidence>
<accession>A0ABU2RBU3</accession>
<dbReference type="PANTHER" id="PTHR23513">
    <property type="entry name" value="INTEGRAL MEMBRANE EFFLUX PROTEIN-RELATED"/>
    <property type="match status" value="1"/>
</dbReference>
<feature type="transmembrane region" description="Helical" evidence="6">
    <location>
        <begin position="12"/>
        <end position="34"/>
    </location>
</feature>
<feature type="transmembrane region" description="Helical" evidence="6">
    <location>
        <begin position="346"/>
        <end position="369"/>
    </location>
</feature>
<keyword evidence="8" id="KW-1185">Reference proteome</keyword>
<dbReference type="Proteomes" id="UP001183777">
    <property type="component" value="Unassembled WGS sequence"/>
</dbReference>
<keyword evidence="2" id="KW-1003">Cell membrane</keyword>
<evidence type="ECO:0000256" key="3">
    <source>
        <dbReference type="ARBA" id="ARBA00022692"/>
    </source>
</evidence>
<evidence type="ECO:0000256" key="1">
    <source>
        <dbReference type="ARBA" id="ARBA00004651"/>
    </source>
</evidence>
<evidence type="ECO:0000313" key="8">
    <source>
        <dbReference type="Proteomes" id="UP001183777"/>
    </source>
</evidence>
<reference evidence="8" key="1">
    <citation type="submission" date="2023-07" db="EMBL/GenBank/DDBJ databases">
        <title>30 novel species of actinomycetes from the DSMZ collection.</title>
        <authorList>
            <person name="Nouioui I."/>
        </authorList>
    </citation>
    <scope>NUCLEOTIDE SEQUENCE [LARGE SCALE GENOMIC DNA]</scope>
    <source>
        <strain evidence="8">DSM 41770</strain>
    </source>
</reference>
<name>A0ABU2RBU3_9ACTN</name>
<dbReference type="Gene3D" id="1.20.1250.20">
    <property type="entry name" value="MFS general substrate transporter like domains"/>
    <property type="match status" value="2"/>
</dbReference>
<dbReference type="RefSeq" id="WP_311654477.1">
    <property type="nucleotide sequence ID" value="NZ_JAVREX010000001.1"/>
</dbReference>
<feature type="transmembrane region" description="Helical" evidence="6">
    <location>
        <begin position="40"/>
        <end position="61"/>
    </location>
</feature>
<evidence type="ECO:0000256" key="6">
    <source>
        <dbReference type="SAM" id="Phobius"/>
    </source>
</evidence>
<evidence type="ECO:0000256" key="5">
    <source>
        <dbReference type="ARBA" id="ARBA00023136"/>
    </source>
</evidence>
<comment type="caution">
    <text evidence="7">The sequence shown here is derived from an EMBL/GenBank/DDBJ whole genome shotgun (WGS) entry which is preliminary data.</text>
</comment>
<dbReference type="PANTHER" id="PTHR23513:SF6">
    <property type="entry name" value="MAJOR FACILITATOR SUPERFAMILY ASSOCIATED DOMAIN-CONTAINING PROTEIN"/>
    <property type="match status" value="1"/>
</dbReference>
<feature type="transmembrane region" description="Helical" evidence="6">
    <location>
        <begin position="375"/>
        <end position="396"/>
    </location>
</feature>
<feature type="transmembrane region" description="Helical" evidence="6">
    <location>
        <begin position="73"/>
        <end position="93"/>
    </location>
</feature>
<feature type="transmembrane region" description="Helical" evidence="6">
    <location>
        <begin position="286"/>
        <end position="305"/>
    </location>
</feature>
<gene>
    <name evidence="7" type="ORF">RM649_01515</name>
</gene>
<feature type="transmembrane region" description="Helical" evidence="6">
    <location>
        <begin position="137"/>
        <end position="162"/>
    </location>
</feature>
<comment type="subcellular location">
    <subcellularLocation>
        <location evidence="1">Cell membrane</location>
        <topology evidence="1">Multi-pass membrane protein</topology>
    </subcellularLocation>
</comment>
<keyword evidence="3 6" id="KW-0812">Transmembrane</keyword>
<organism evidence="7 8">
    <name type="scientific">Streptomyces salyersiae</name>
    <dbReference type="NCBI Taxonomy" id="3075530"/>
    <lineage>
        <taxon>Bacteria</taxon>
        <taxon>Bacillati</taxon>
        <taxon>Actinomycetota</taxon>
        <taxon>Actinomycetes</taxon>
        <taxon>Kitasatosporales</taxon>
        <taxon>Streptomycetaceae</taxon>
        <taxon>Streptomyces</taxon>
    </lineage>
</organism>
<keyword evidence="4 6" id="KW-1133">Transmembrane helix</keyword>
<feature type="transmembrane region" description="Helical" evidence="6">
    <location>
        <begin position="260"/>
        <end position="279"/>
    </location>
</feature>
<feature type="transmembrane region" description="Helical" evidence="6">
    <location>
        <begin position="224"/>
        <end position="248"/>
    </location>
</feature>
<feature type="transmembrane region" description="Helical" evidence="6">
    <location>
        <begin position="168"/>
        <end position="188"/>
    </location>
</feature>
<dbReference type="InterPro" id="IPR036259">
    <property type="entry name" value="MFS_trans_sf"/>
</dbReference>
<dbReference type="Pfam" id="PF07690">
    <property type="entry name" value="MFS_1"/>
    <property type="match status" value="1"/>
</dbReference>
<feature type="transmembrane region" description="Helical" evidence="6">
    <location>
        <begin position="99"/>
        <end position="116"/>
    </location>
</feature>